<dbReference type="AlphaFoldDB" id="A0A106C1S7"/>
<dbReference type="Proteomes" id="UP000055702">
    <property type="component" value="Unassembled WGS sequence"/>
</dbReference>
<evidence type="ECO:0000256" key="7">
    <source>
        <dbReference type="ARBA" id="ARBA00023002"/>
    </source>
</evidence>
<gene>
    <name evidence="11" type="ORF">AWJ07_13180</name>
</gene>
<dbReference type="PANTHER" id="PTHR43429:SF3">
    <property type="entry name" value="NITRITE REDUCTASE [NAD(P)H]"/>
    <property type="match status" value="1"/>
</dbReference>
<name>A0A106C1S7_SHEFR</name>
<evidence type="ECO:0000259" key="9">
    <source>
        <dbReference type="Pfam" id="PF07992"/>
    </source>
</evidence>
<evidence type="ECO:0000256" key="4">
    <source>
        <dbReference type="ARBA" id="ARBA00022490"/>
    </source>
</evidence>
<sequence length="381" mass="40784">MSAPIIIIGSGFGSYQLIKTIRRTDKHLPITVFTLDEGHDYNKPDLSHVFSNKQNSADLIRLSAQEFASENNITLHAFTKVDCIDSVQQQVFVNGVAYPYAKLVLATGAKTFVPPMLGNATDSVITLNSLREFDSAQLQLQNAQTVLVIGAGIIGTEIAMDLNHSGKIVVVVDPSHGVMASMLPELVASALQKKMVNMGVVFEFGRTISSLNKTELGICATLSSGQTYTVDCVISAAGLKTNVGLARQSGCKVNKGLVVNNQLQTSVNNIYALGDCAEINGKVMSYLQPILLSANALAKTLLGQPTDLKLPAMLVKVKTPHMPIQLGGNTVTDVASWQVDIDALGCSVKAYNEQKQIIGFVVTEGHMNNTFPLLRALPASL</sequence>
<dbReference type="InterPro" id="IPR036188">
    <property type="entry name" value="FAD/NAD-bd_sf"/>
</dbReference>
<dbReference type="InterPro" id="IPR041364">
    <property type="entry name" value="Rbx-bd"/>
</dbReference>
<dbReference type="PRINTS" id="PR00368">
    <property type="entry name" value="FADPNR"/>
</dbReference>
<evidence type="ECO:0000259" key="10">
    <source>
        <dbReference type="Pfam" id="PF18113"/>
    </source>
</evidence>
<dbReference type="PRINTS" id="PR00411">
    <property type="entry name" value="PNDRDTASEI"/>
</dbReference>
<evidence type="ECO:0000256" key="3">
    <source>
        <dbReference type="ARBA" id="ARBA00006442"/>
    </source>
</evidence>
<dbReference type="NCBIfam" id="NF003437">
    <property type="entry name" value="PRK04965.1"/>
    <property type="match status" value="1"/>
</dbReference>
<proteinExistence type="inferred from homology"/>
<evidence type="ECO:0000256" key="6">
    <source>
        <dbReference type="ARBA" id="ARBA00022827"/>
    </source>
</evidence>
<feature type="domain" description="FAD/NAD(P)-binding" evidence="9">
    <location>
        <begin position="5"/>
        <end position="281"/>
    </location>
</feature>
<evidence type="ECO:0000313" key="12">
    <source>
        <dbReference type="Proteomes" id="UP000055702"/>
    </source>
</evidence>
<keyword evidence="8" id="KW-0520">NAD</keyword>
<dbReference type="InterPro" id="IPR050260">
    <property type="entry name" value="FAD-bd_OxRdtase"/>
</dbReference>
<comment type="similarity">
    <text evidence="3">Belongs to the FAD-dependent oxidoreductase family.</text>
</comment>
<keyword evidence="4" id="KW-0963">Cytoplasm</keyword>
<evidence type="ECO:0000256" key="1">
    <source>
        <dbReference type="ARBA" id="ARBA00001974"/>
    </source>
</evidence>
<dbReference type="Gene3D" id="3.50.50.60">
    <property type="entry name" value="FAD/NAD(P)-binding domain"/>
    <property type="match status" value="2"/>
</dbReference>
<evidence type="ECO:0000313" key="11">
    <source>
        <dbReference type="EMBL" id="KVX02654.1"/>
    </source>
</evidence>
<dbReference type="InterPro" id="IPR023753">
    <property type="entry name" value="FAD/NAD-binding_dom"/>
</dbReference>
<dbReference type="PANTHER" id="PTHR43429">
    <property type="entry name" value="PYRIDINE NUCLEOTIDE-DISULFIDE OXIDOREDUCTASE DOMAIN-CONTAINING"/>
    <property type="match status" value="1"/>
</dbReference>
<dbReference type="EMBL" id="LRDC01000011">
    <property type="protein sequence ID" value="KVX02654.1"/>
    <property type="molecule type" value="Genomic_DNA"/>
</dbReference>
<evidence type="ECO:0000256" key="2">
    <source>
        <dbReference type="ARBA" id="ARBA00004496"/>
    </source>
</evidence>
<comment type="caution">
    <text evidence="11">The sequence shown here is derived from an EMBL/GenBank/DDBJ whole genome shotgun (WGS) entry which is preliminary data.</text>
</comment>
<feature type="domain" description="Rubredoxin binding" evidence="10">
    <location>
        <begin position="308"/>
        <end position="377"/>
    </location>
</feature>
<dbReference type="RefSeq" id="WP_059745088.1">
    <property type="nucleotide sequence ID" value="NZ_JBBMQR010000026.1"/>
</dbReference>
<keyword evidence="6" id="KW-0274">FAD</keyword>
<reference evidence="11 12" key="1">
    <citation type="submission" date="2016-01" db="EMBL/GenBank/DDBJ databases">
        <title>Draft genome of the antarctic isolate Shewanella frigidimarina Ag06-30.</title>
        <authorList>
            <person name="Parmeciano Di Noto G."/>
            <person name="Vazquez S."/>
            <person name="Mac Cormack W."/>
            <person name="Iriarte A."/>
            <person name="Quiroga C."/>
        </authorList>
    </citation>
    <scope>NUCLEOTIDE SEQUENCE [LARGE SCALE GENOMIC DNA]</scope>
    <source>
        <strain evidence="11 12">Ag06-30</strain>
    </source>
</reference>
<keyword evidence="5" id="KW-0285">Flavoprotein</keyword>
<protein>
    <submittedName>
        <fullName evidence="11">NADH:flavorubredoxin oxidoreductase</fullName>
    </submittedName>
</protein>
<dbReference type="GO" id="GO:0016491">
    <property type="term" value="F:oxidoreductase activity"/>
    <property type="evidence" value="ECO:0007669"/>
    <property type="project" value="UniProtKB-KW"/>
</dbReference>
<comment type="cofactor">
    <cofactor evidence="1">
        <name>FAD</name>
        <dbReference type="ChEBI" id="CHEBI:57692"/>
    </cofactor>
</comment>
<dbReference type="Pfam" id="PF18113">
    <property type="entry name" value="Rbx_binding"/>
    <property type="match status" value="1"/>
</dbReference>
<dbReference type="GO" id="GO:0005737">
    <property type="term" value="C:cytoplasm"/>
    <property type="evidence" value="ECO:0007669"/>
    <property type="project" value="UniProtKB-SubCell"/>
</dbReference>
<comment type="subcellular location">
    <subcellularLocation>
        <location evidence="2">Cytoplasm</location>
    </subcellularLocation>
</comment>
<evidence type="ECO:0000256" key="5">
    <source>
        <dbReference type="ARBA" id="ARBA00022630"/>
    </source>
</evidence>
<keyword evidence="7" id="KW-0560">Oxidoreductase</keyword>
<accession>A0A106C1S7</accession>
<dbReference type="SUPFAM" id="SSF51905">
    <property type="entry name" value="FAD/NAD(P)-binding domain"/>
    <property type="match status" value="1"/>
</dbReference>
<evidence type="ECO:0000256" key="8">
    <source>
        <dbReference type="ARBA" id="ARBA00023027"/>
    </source>
</evidence>
<dbReference type="Pfam" id="PF07992">
    <property type="entry name" value="Pyr_redox_2"/>
    <property type="match status" value="1"/>
</dbReference>
<organism evidence="11">
    <name type="scientific">Shewanella frigidimarina</name>
    <dbReference type="NCBI Taxonomy" id="56812"/>
    <lineage>
        <taxon>Bacteria</taxon>
        <taxon>Pseudomonadati</taxon>
        <taxon>Pseudomonadota</taxon>
        <taxon>Gammaproteobacteria</taxon>
        <taxon>Alteromonadales</taxon>
        <taxon>Shewanellaceae</taxon>
        <taxon>Shewanella</taxon>
    </lineage>
</organism>